<dbReference type="InterPro" id="IPR015943">
    <property type="entry name" value="WD40/YVTN_repeat-like_dom_sf"/>
</dbReference>
<keyword evidence="11" id="KW-0325">Glycoprotein</keyword>
<keyword evidence="14" id="KW-1185">Reference proteome</keyword>
<feature type="transmembrane region" description="Helical" evidence="13">
    <location>
        <begin position="623"/>
        <end position="649"/>
    </location>
</feature>
<proteinExistence type="inferred from homology"/>
<feature type="transmembrane region" description="Helical" evidence="13">
    <location>
        <begin position="341"/>
        <end position="362"/>
    </location>
</feature>
<evidence type="ECO:0000256" key="1">
    <source>
        <dbReference type="ARBA" id="ARBA00004141"/>
    </source>
</evidence>
<evidence type="ECO:0000256" key="7">
    <source>
        <dbReference type="ARBA" id="ARBA00022989"/>
    </source>
</evidence>
<dbReference type="RefSeq" id="XP_060542194.1">
    <property type="nucleotide sequence ID" value="XM_060686211.1"/>
</dbReference>
<feature type="transmembrane region" description="Helical" evidence="13">
    <location>
        <begin position="452"/>
        <end position="475"/>
    </location>
</feature>
<evidence type="ECO:0000256" key="9">
    <source>
        <dbReference type="ARBA" id="ARBA00023065"/>
    </source>
</evidence>
<dbReference type="PANTHER" id="PTHR45897:SF5">
    <property type="entry name" value="HIGH AFFINITY CHOLINE TRANSPORTER 1"/>
    <property type="match status" value="1"/>
</dbReference>
<evidence type="ECO:0000256" key="5">
    <source>
        <dbReference type="ARBA" id="ARBA00022847"/>
    </source>
</evidence>
<organism evidence="14 15">
    <name type="scientific">Pantherophis guttatus</name>
    <name type="common">Corn snake</name>
    <name type="synonym">Elaphe guttata</name>
    <dbReference type="NCBI Taxonomy" id="94885"/>
    <lineage>
        <taxon>Eukaryota</taxon>
        <taxon>Metazoa</taxon>
        <taxon>Chordata</taxon>
        <taxon>Craniata</taxon>
        <taxon>Vertebrata</taxon>
        <taxon>Euteleostomi</taxon>
        <taxon>Lepidosauria</taxon>
        <taxon>Squamata</taxon>
        <taxon>Bifurcata</taxon>
        <taxon>Unidentata</taxon>
        <taxon>Episquamata</taxon>
        <taxon>Toxicofera</taxon>
        <taxon>Serpentes</taxon>
        <taxon>Colubroidea</taxon>
        <taxon>Colubridae</taxon>
        <taxon>Colubrinae</taxon>
        <taxon>Pantherophis</taxon>
    </lineage>
</organism>
<accession>A0ABM3Z1E7</accession>
<feature type="transmembrane region" description="Helical" evidence="13">
    <location>
        <begin position="374"/>
        <end position="396"/>
    </location>
</feature>
<dbReference type="Proteomes" id="UP001652622">
    <property type="component" value="Unplaced"/>
</dbReference>
<keyword evidence="10 13" id="KW-0472">Membrane</keyword>
<dbReference type="InterPro" id="IPR038377">
    <property type="entry name" value="Na/Glc_symporter_sf"/>
</dbReference>
<dbReference type="InterPro" id="IPR001734">
    <property type="entry name" value="Na/solute_symporter"/>
</dbReference>
<keyword evidence="5" id="KW-0769">Symport</keyword>
<evidence type="ECO:0000256" key="8">
    <source>
        <dbReference type="ARBA" id="ARBA00023053"/>
    </source>
</evidence>
<keyword evidence="6" id="KW-0530">Neurotransmitter biosynthesis</keyword>
<dbReference type="CDD" id="cd11474">
    <property type="entry name" value="SLC5sbd_CHT"/>
    <property type="match status" value="1"/>
</dbReference>
<evidence type="ECO:0000256" key="11">
    <source>
        <dbReference type="ARBA" id="ARBA00023180"/>
    </source>
</evidence>
<feature type="transmembrane region" description="Helical" evidence="13">
    <location>
        <begin position="482"/>
        <end position="500"/>
    </location>
</feature>
<feature type="transmembrane region" description="Helical" evidence="13">
    <location>
        <begin position="297"/>
        <end position="320"/>
    </location>
</feature>
<keyword evidence="7 13" id="KW-1133">Transmembrane helix</keyword>
<protein>
    <submittedName>
        <fullName evidence="15">High-affinity choline transporter 1-like</fullName>
    </submittedName>
</protein>
<comment type="similarity">
    <text evidence="2">Belongs to the sodium:solute symporter (SSF) (TC 2.A.21) family.</text>
</comment>
<dbReference type="PROSITE" id="PS50283">
    <property type="entry name" value="NA_SOLUT_SYMP_3"/>
    <property type="match status" value="1"/>
</dbReference>
<dbReference type="InterPro" id="IPR052244">
    <property type="entry name" value="Choline_transporter"/>
</dbReference>
<gene>
    <name evidence="15" type="primary">LOC117663915</name>
</gene>
<evidence type="ECO:0000256" key="4">
    <source>
        <dbReference type="ARBA" id="ARBA00022692"/>
    </source>
</evidence>
<feature type="transmembrane region" description="Helical" evidence="13">
    <location>
        <begin position="417"/>
        <end position="440"/>
    </location>
</feature>
<dbReference type="PANTHER" id="PTHR45897">
    <property type="entry name" value="HIGH-AFFINITY CHOLINE TRANSPORTER 1"/>
    <property type="match status" value="1"/>
</dbReference>
<evidence type="ECO:0000256" key="12">
    <source>
        <dbReference type="ARBA" id="ARBA00023201"/>
    </source>
</evidence>
<feature type="transmembrane region" description="Helical" evidence="13">
    <location>
        <begin position="725"/>
        <end position="742"/>
    </location>
</feature>
<dbReference type="GeneID" id="117663915"/>
<feature type="transmembrane region" description="Helical" evidence="13">
    <location>
        <begin position="670"/>
        <end position="692"/>
    </location>
</feature>
<feature type="transmembrane region" description="Helical" evidence="13">
    <location>
        <begin position="568"/>
        <end position="589"/>
    </location>
</feature>
<evidence type="ECO:0000256" key="2">
    <source>
        <dbReference type="ARBA" id="ARBA00006434"/>
    </source>
</evidence>
<dbReference type="Pfam" id="PF00474">
    <property type="entry name" value="SSF"/>
    <property type="match status" value="1"/>
</dbReference>
<evidence type="ECO:0000256" key="10">
    <source>
        <dbReference type="ARBA" id="ARBA00023136"/>
    </source>
</evidence>
<keyword evidence="12" id="KW-0739">Sodium transport</keyword>
<evidence type="ECO:0000256" key="6">
    <source>
        <dbReference type="ARBA" id="ARBA00022979"/>
    </source>
</evidence>
<feature type="transmembrane region" description="Helical" evidence="13">
    <location>
        <begin position="769"/>
        <end position="790"/>
    </location>
</feature>
<feature type="transmembrane region" description="Helical" evidence="13">
    <location>
        <begin position="698"/>
        <end position="720"/>
    </location>
</feature>
<reference evidence="15" key="1">
    <citation type="submission" date="2025-08" db="UniProtKB">
        <authorList>
            <consortium name="RefSeq"/>
        </authorList>
    </citation>
    <scope>IDENTIFICATION</scope>
    <source>
        <tissue evidence="15">Blood</tissue>
    </source>
</reference>
<keyword evidence="3" id="KW-0813">Transport</keyword>
<dbReference type="Gene3D" id="1.20.1730.10">
    <property type="entry name" value="Sodium/glucose cotransporter"/>
    <property type="match status" value="1"/>
</dbReference>
<keyword evidence="9" id="KW-0406">Ion transport</keyword>
<name>A0ABM3Z1E7_PANGU</name>
<evidence type="ECO:0000256" key="13">
    <source>
        <dbReference type="SAM" id="Phobius"/>
    </source>
</evidence>
<sequence>MAAAASAAAMEEEEEEEEEEEAWLMDSLRLYNDLHLFELPGPTRVIEWTGDQRICVAGYENGSRNEILQLLLPPRLLAKQNKGLCPERDFKVERGGICDRPIYRLKHVPGTSLLVTSGPPDSTLQVWRIEADETDVIKLLSVISPTKTEDTSWSKIATSCAKPACVLHGQRICNLQMTEIESEKSPWVAASASPDKIASLDFLDEATAVVCGAKGQLFLVDFRQQQGILGALEEARTPWAQTEGLSWCAGVGSRETPLIARLSSGGLVVLTDIRHPSSPLKVAQCCVPIPNLCGTEFLSISLAPVLADNLAVSAIGIWASQKTRQKEHQKPSEVAMVGRRNMNFCIGLFTATATWVGGAYINGTAEIAYHPSKGLVWVQAPVGFALSLLVGGFFFVKPMRMRNYVTLMDPIQEMYGNAMGCLLFIPPLIADIFWFAAVLASLEATMKVILDIQGYVAIILSACTVILYTLLGGLYSVAYTDVIQLIFISLSLWICIPFAIMNPATENIFYTATHNISQAPWTGTIEPEFYGRWFDDFLYLVLGAIPWQTYFQRVLAVSSHKEARLISYFSGLGCFIMAIPSVLIGAVAASTDWNQTDYGLPTPYERNESALILPLVLQHLCPMYISVGGLGAIAAAVMSSGDSALLSASSMFAHNIYRKIFRKKATEKEVLWAMRVSMMVFGIISAVLAFYSHSIYDLWFLSGELVYTLLFPQLCCALFLPSTNTYGSGVGFFLGFLLRLLAGEPSLKISPVICYPGCSVVEGVSVQLFPFKMVTMLITLLTIFSTSHLARFMFKSGILPAEWDVCQVIVDDAVPVPFSWGERQMDVRKDPELRASRGKRL</sequence>
<dbReference type="Gene3D" id="2.130.10.10">
    <property type="entry name" value="YVTN repeat-like/Quinoprotein amine dehydrogenase"/>
    <property type="match status" value="1"/>
</dbReference>
<comment type="subcellular location">
    <subcellularLocation>
        <location evidence="1">Membrane</location>
        <topology evidence="1">Multi-pass membrane protein</topology>
    </subcellularLocation>
</comment>
<evidence type="ECO:0000313" key="15">
    <source>
        <dbReference type="RefSeq" id="XP_060542194.1"/>
    </source>
</evidence>
<feature type="transmembrane region" description="Helical" evidence="13">
    <location>
        <begin position="537"/>
        <end position="556"/>
    </location>
</feature>
<evidence type="ECO:0000256" key="3">
    <source>
        <dbReference type="ARBA" id="ARBA00022448"/>
    </source>
</evidence>
<keyword evidence="8" id="KW-0915">Sodium</keyword>
<evidence type="ECO:0000313" key="14">
    <source>
        <dbReference type="Proteomes" id="UP001652622"/>
    </source>
</evidence>
<keyword evidence="4 13" id="KW-0812">Transmembrane</keyword>